<protein>
    <submittedName>
        <fullName evidence="1">Uncharacterized protein</fullName>
    </submittedName>
</protein>
<evidence type="ECO:0000313" key="1">
    <source>
        <dbReference type="EMBL" id="ARF08223.1"/>
    </source>
</evidence>
<dbReference type="EMBL" id="KY684083">
    <property type="protein sequence ID" value="ARF08223.1"/>
    <property type="molecule type" value="Genomic_DNA"/>
</dbReference>
<name>A0A1V0S941_9VIRU</name>
<organism evidence="1">
    <name type="scientific">Catovirus CTV1</name>
    <dbReference type="NCBI Taxonomy" id="1977631"/>
    <lineage>
        <taxon>Viruses</taxon>
        <taxon>Varidnaviria</taxon>
        <taxon>Bamfordvirae</taxon>
        <taxon>Nucleocytoviricota</taxon>
        <taxon>Megaviricetes</taxon>
        <taxon>Imitervirales</taxon>
        <taxon>Mimiviridae</taxon>
        <taxon>Klosneuvirinae</taxon>
        <taxon>Catovirus</taxon>
    </lineage>
</organism>
<accession>A0A1V0S941</accession>
<gene>
    <name evidence="1" type="ORF">Catovirus_1_273</name>
</gene>
<proteinExistence type="predicted"/>
<reference evidence="1" key="1">
    <citation type="journal article" date="2017" name="Science">
        <title>Giant viruses with an expanded complement of translation system components.</title>
        <authorList>
            <person name="Schulz F."/>
            <person name="Yutin N."/>
            <person name="Ivanova N.N."/>
            <person name="Ortega D.R."/>
            <person name="Lee T.K."/>
            <person name="Vierheilig J."/>
            <person name="Daims H."/>
            <person name="Horn M."/>
            <person name="Wagner M."/>
            <person name="Jensen G.J."/>
            <person name="Kyrpides N.C."/>
            <person name="Koonin E.V."/>
            <person name="Woyke T."/>
        </authorList>
    </citation>
    <scope>NUCLEOTIDE SEQUENCE</scope>
    <source>
        <strain evidence="1">CTV1</strain>
    </source>
</reference>
<sequence length="156" mass="17903">MKDSKLKKLLMNSIWIVPKQTLLAYQIVNDITIPVEDQTVWIIDEYKDGYVFGTSYTTVNGVPLAMAKIIGSITPDRKVEFAFHSSSITNGSGKFKKIDGEWQFIMQMNSINTVLQQTIGLSHWSYMKRVTKCDREYYHLPGVNISVPDFIKLFDQ</sequence>